<protein>
    <recommendedName>
        <fullName evidence="4">DUF1800 domain-containing protein</fullName>
    </recommendedName>
</protein>
<sequence>MVPPAHPRSASTATGTAARSAVPVPTPTARLLLSRFTAGPTPSLAHAVAGGREQRWFARQLKPASVPDPAGEQIEEWWPDLARTPLDLWMRQSDGTRQGWQVMNDYGSWVLTRRLRSSRQVLETMTAFFENLLYVPVSGDPYFTWRVDYGRTIRARALGRYSDLLAAAVLHPAMLVYLNAATSTKTAPNENLGRELLELHTVGVGNYSEDDVKDSARILTGWCVDVYQTWQKFYVPEYHSTGRVRVRGFTSTNRDADGRAVCAAYLRYLARHPDTAQRLATRLVEVFVSDDVPRGLVDRLARTYLDHDTAIAPVLLELVGSRPFRASAGAKLRTPEEDVVATYRALDIEVLPPLAADSATVAMLNSTGALGWRFASNSRPDGAPVANTAWASTARALGSLDLHWNLANRYYPVTDVSYRDPASWVPSFPITYGDLVDHLCRSVLTRRSTAELLQIAVTATGIAAETVIPDASHPAVTGIGRTLAALLDTPEHWYR</sequence>
<dbReference type="RefSeq" id="WP_344732903.1">
    <property type="nucleotide sequence ID" value="NZ_BAAAZH010000012.1"/>
</dbReference>
<organism evidence="2 3">
    <name type="scientific">Nocardioides fonticola</name>
    <dbReference type="NCBI Taxonomy" id="450363"/>
    <lineage>
        <taxon>Bacteria</taxon>
        <taxon>Bacillati</taxon>
        <taxon>Actinomycetota</taxon>
        <taxon>Actinomycetes</taxon>
        <taxon>Propionibacteriales</taxon>
        <taxon>Nocardioidaceae</taxon>
        <taxon>Nocardioides</taxon>
    </lineage>
</organism>
<evidence type="ECO:0000256" key="1">
    <source>
        <dbReference type="SAM" id="MobiDB-lite"/>
    </source>
</evidence>
<evidence type="ECO:0000313" key="3">
    <source>
        <dbReference type="Proteomes" id="UP001501495"/>
    </source>
</evidence>
<dbReference type="InterPro" id="IPR014917">
    <property type="entry name" value="DUF1800"/>
</dbReference>
<reference evidence="3" key="1">
    <citation type="journal article" date="2019" name="Int. J. Syst. Evol. Microbiol.">
        <title>The Global Catalogue of Microorganisms (GCM) 10K type strain sequencing project: providing services to taxonomists for standard genome sequencing and annotation.</title>
        <authorList>
            <consortium name="The Broad Institute Genomics Platform"/>
            <consortium name="The Broad Institute Genome Sequencing Center for Infectious Disease"/>
            <person name="Wu L."/>
            <person name="Ma J."/>
        </authorList>
    </citation>
    <scope>NUCLEOTIDE SEQUENCE [LARGE SCALE GENOMIC DNA]</scope>
    <source>
        <strain evidence="3">JCM 16703</strain>
    </source>
</reference>
<proteinExistence type="predicted"/>
<dbReference type="Pfam" id="PF08811">
    <property type="entry name" value="DUF1800"/>
    <property type="match status" value="1"/>
</dbReference>
<evidence type="ECO:0008006" key="4">
    <source>
        <dbReference type="Google" id="ProtNLM"/>
    </source>
</evidence>
<dbReference type="EMBL" id="BAAAZH010000012">
    <property type="protein sequence ID" value="GAA4116979.1"/>
    <property type="molecule type" value="Genomic_DNA"/>
</dbReference>
<gene>
    <name evidence="2" type="ORF">GCM10022215_17110</name>
</gene>
<keyword evidence="3" id="KW-1185">Reference proteome</keyword>
<evidence type="ECO:0000313" key="2">
    <source>
        <dbReference type="EMBL" id="GAA4116979.1"/>
    </source>
</evidence>
<comment type="caution">
    <text evidence="2">The sequence shown here is derived from an EMBL/GenBank/DDBJ whole genome shotgun (WGS) entry which is preliminary data.</text>
</comment>
<dbReference type="Proteomes" id="UP001501495">
    <property type="component" value="Unassembled WGS sequence"/>
</dbReference>
<name>A0ABP7XIL3_9ACTN</name>
<accession>A0ABP7XIL3</accession>
<feature type="compositionally biased region" description="Low complexity" evidence="1">
    <location>
        <begin position="8"/>
        <end position="21"/>
    </location>
</feature>
<feature type="region of interest" description="Disordered" evidence="1">
    <location>
        <begin position="1"/>
        <end position="23"/>
    </location>
</feature>